<reference evidence="1" key="1">
    <citation type="submission" date="2021-06" db="EMBL/GenBank/DDBJ databases">
        <authorList>
            <person name="Ellington A.J."/>
            <person name="Bryan N.C."/>
            <person name="Christner B.C."/>
            <person name="Reisch C.R."/>
        </authorList>
    </citation>
    <scope>NUCLEOTIDE SEQUENCE</scope>
    <source>
        <strain evidence="1">L6-1</strain>
    </source>
</reference>
<proteinExistence type="predicted"/>
<evidence type="ECO:0000313" key="2">
    <source>
        <dbReference type="Proteomes" id="UP000681794"/>
    </source>
</evidence>
<name>A0ACD1E500_9MICO</name>
<accession>A0ACD1E500</accession>
<dbReference type="Proteomes" id="UP000681794">
    <property type="component" value="Chromosome"/>
</dbReference>
<sequence>MQNTTSVPTRYDDDVPQQDDIVVLWLEVGIVVTFMGIVGFAAVCLS</sequence>
<protein>
    <submittedName>
        <fullName evidence="1">Uncharacterized protein</fullName>
    </submittedName>
</protein>
<organism evidence="1 2">
    <name type="scientific">Curtobacterium aetherium</name>
    <dbReference type="NCBI Taxonomy" id="2841594"/>
    <lineage>
        <taxon>Bacteria</taxon>
        <taxon>Bacillati</taxon>
        <taxon>Actinomycetota</taxon>
        <taxon>Actinomycetes</taxon>
        <taxon>Micrococcales</taxon>
        <taxon>Microbacteriaceae</taxon>
        <taxon>Curtobacterium</taxon>
    </lineage>
</organism>
<evidence type="ECO:0000313" key="1">
    <source>
        <dbReference type="EMBL" id="QWS33707.1"/>
    </source>
</evidence>
<dbReference type="EMBL" id="CP076544">
    <property type="protein sequence ID" value="QWS33707.1"/>
    <property type="molecule type" value="Genomic_DNA"/>
</dbReference>
<gene>
    <name evidence="1" type="ORF">KM842_00315</name>
</gene>
<keyword evidence="2" id="KW-1185">Reference proteome</keyword>